<dbReference type="AlphaFoldDB" id="A0A934UXK7"/>
<feature type="transmembrane region" description="Helical" evidence="2">
    <location>
        <begin position="78"/>
        <end position="104"/>
    </location>
</feature>
<name>A0A934UXK7_9MICO</name>
<feature type="transmembrane region" description="Helical" evidence="2">
    <location>
        <begin position="43"/>
        <end position="72"/>
    </location>
</feature>
<dbReference type="Pfam" id="PF07332">
    <property type="entry name" value="Phage_holin_3_6"/>
    <property type="match status" value="1"/>
</dbReference>
<evidence type="ECO:0000313" key="3">
    <source>
        <dbReference type="EMBL" id="MBK0422135.1"/>
    </source>
</evidence>
<evidence type="ECO:0000256" key="2">
    <source>
        <dbReference type="SAM" id="Phobius"/>
    </source>
</evidence>
<dbReference type="RefSeq" id="WP_200132338.1">
    <property type="nucleotide sequence ID" value="NZ_JAEHOI010000007.1"/>
</dbReference>
<protein>
    <submittedName>
        <fullName evidence="3">Phage holin family protein</fullName>
    </submittedName>
</protein>
<sequence length="152" mass="16163">MGRKKAEAGTFELLSRLPQQIVTLAKVEYENAKREFVSKAKNAGIGAGAVVIALFFLFFMLQALVVAAIAALSLVWPWWLAALVVAAALLILAAAAIGAGLFFIKRGNPVPEETIERVSGDVVALGEVKVNAEDSTTHSQSMPRAGGEGNWR</sequence>
<dbReference type="InterPro" id="IPR009937">
    <property type="entry name" value="Phage_holin_3_6"/>
</dbReference>
<keyword evidence="2" id="KW-0472">Membrane</keyword>
<dbReference type="Proteomes" id="UP000618733">
    <property type="component" value="Unassembled WGS sequence"/>
</dbReference>
<feature type="region of interest" description="Disordered" evidence="1">
    <location>
        <begin position="133"/>
        <end position="152"/>
    </location>
</feature>
<organism evidence="3 4">
    <name type="scientific">Leucobacter edaphi</name>
    <dbReference type="NCBI Taxonomy" id="2796472"/>
    <lineage>
        <taxon>Bacteria</taxon>
        <taxon>Bacillati</taxon>
        <taxon>Actinomycetota</taxon>
        <taxon>Actinomycetes</taxon>
        <taxon>Micrococcales</taxon>
        <taxon>Microbacteriaceae</taxon>
        <taxon>Leucobacter</taxon>
    </lineage>
</organism>
<keyword evidence="2" id="KW-1133">Transmembrane helix</keyword>
<keyword evidence="2" id="KW-0812">Transmembrane</keyword>
<reference evidence="3" key="1">
    <citation type="submission" date="2020-12" db="EMBL/GenBank/DDBJ databases">
        <title>Leucobacter sp. CAS2, isolated from Chromium sludge.</title>
        <authorList>
            <person name="Xu Z."/>
        </authorList>
    </citation>
    <scope>NUCLEOTIDE SEQUENCE</scope>
    <source>
        <strain evidence="3">CSA2</strain>
    </source>
</reference>
<evidence type="ECO:0000256" key="1">
    <source>
        <dbReference type="SAM" id="MobiDB-lite"/>
    </source>
</evidence>
<dbReference type="EMBL" id="JAEHOI010000007">
    <property type="protein sequence ID" value="MBK0422135.1"/>
    <property type="molecule type" value="Genomic_DNA"/>
</dbReference>
<comment type="caution">
    <text evidence="3">The sequence shown here is derived from an EMBL/GenBank/DDBJ whole genome shotgun (WGS) entry which is preliminary data.</text>
</comment>
<keyword evidence="4" id="KW-1185">Reference proteome</keyword>
<proteinExistence type="predicted"/>
<accession>A0A934UXK7</accession>
<gene>
    <name evidence="3" type="ORF">JD292_08610</name>
</gene>
<evidence type="ECO:0000313" key="4">
    <source>
        <dbReference type="Proteomes" id="UP000618733"/>
    </source>
</evidence>